<dbReference type="Proteomes" id="UP000054498">
    <property type="component" value="Unassembled WGS sequence"/>
</dbReference>
<dbReference type="PANTHER" id="PTHR15723">
    <property type="entry name" value="CARBOHYDRATE SULFOTRANSFERASE 15"/>
    <property type="match status" value="1"/>
</dbReference>
<protein>
    <recommendedName>
        <fullName evidence="1">Sulfotransferase</fullName>
        <ecNumber evidence="1">2.8.2.-</ecNumber>
    </recommendedName>
</protein>
<dbReference type="PANTHER" id="PTHR15723:SF0">
    <property type="entry name" value="CARBOHYDRATE SULFOTRANSFERASE 15"/>
    <property type="match status" value="1"/>
</dbReference>
<evidence type="ECO:0000313" key="3">
    <source>
        <dbReference type="EMBL" id="KIZ05083.1"/>
    </source>
</evidence>
<dbReference type="Pfam" id="PF00685">
    <property type="entry name" value="Sulfotransfer_1"/>
    <property type="match status" value="1"/>
</dbReference>
<dbReference type="InterPro" id="IPR027417">
    <property type="entry name" value="P-loop_NTPase"/>
</dbReference>
<dbReference type="GO" id="GO:0019319">
    <property type="term" value="P:hexose biosynthetic process"/>
    <property type="evidence" value="ECO:0007669"/>
    <property type="project" value="TreeGrafter"/>
</dbReference>
<dbReference type="Gene3D" id="3.40.50.300">
    <property type="entry name" value="P-loop containing nucleotide triphosphate hydrolases"/>
    <property type="match status" value="1"/>
</dbReference>
<evidence type="ECO:0000313" key="4">
    <source>
        <dbReference type="Proteomes" id="UP000054498"/>
    </source>
</evidence>
<reference evidence="3 4" key="1">
    <citation type="journal article" date="2013" name="BMC Genomics">
        <title>Reconstruction of the lipid metabolism for the microalga Monoraphidium neglectum from its genome sequence reveals characteristics suitable for biofuel production.</title>
        <authorList>
            <person name="Bogen C."/>
            <person name="Al-Dilaimi A."/>
            <person name="Albersmeier A."/>
            <person name="Wichmann J."/>
            <person name="Grundmann M."/>
            <person name="Rupp O."/>
            <person name="Lauersen K.J."/>
            <person name="Blifernez-Klassen O."/>
            <person name="Kalinowski J."/>
            <person name="Goesmann A."/>
            <person name="Mussgnug J.H."/>
            <person name="Kruse O."/>
        </authorList>
    </citation>
    <scope>NUCLEOTIDE SEQUENCE [LARGE SCALE GENOMIC DNA]</scope>
    <source>
        <strain evidence="3 4">SAG 48.87</strain>
    </source>
</reference>
<dbReference type="OrthoDB" id="526228at2759"/>
<comment type="similarity">
    <text evidence="1">Belongs to the sulfotransferase 1 family.</text>
</comment>
<dbReference type="InterPro" id="IPR000863">
    <property type="entry name" value="Sulfotransferase_dom"/>
</dbReference>
<feature type="domain" description="Sulfotransferase" evidence="2">
    <location>
        <begin position="197"/>
        <end position="348"/>
    </location>
</feature>
<dbReference type="InterPro" id="IPR052654">
    <property type="entry name" value="CS_Sulfotransferase"/>
</dbReference>
<evidence type="ECO:0000259" key="2">
    <source>
        <dbReference type="Pfam" id="PF00685"/>
    </source>
</evidence>
<dbReference type="GO" id="GO:0050659">
    <property type="term" value="F:N-acetylgalactosamine 4-sulfate 6-O-sulfotransferase activity"/>
    <property type="evidence" value="ECO:0007669"/>
    <property type="project" value="TreeGrafter"/>
</dbReference>
<sequence>MRPAGPRAVVSALEPELLSAVGTFDPAYASPCWQREGHSLGCLPAFYILSPHQAGGKSLYAAITGHPQVVSAHNPHTQFWSGEHMTMPEYAAAFDASAARAAADPRLLIGDASEQTLTYYYAQNMRGHRRWSAVVPACFDGCARNHTDQAAPAFVECAEECWRRGERAHAEHARAVGAPGREALKVPLMMRAAYKASPPRLVVLLREPTERLHSAFYEYGQYRDRYGDSPEGEIKFVEDQVGALERCARKQITKDRGKAGARQSDGDGAGGPMLPAERRCALVFESLGYEEERVFFHCDQVLRGLYALYLEQWLALWPRDRVLLLLSEDWFQRPRQTLARVTSFLGLPGDVAADDALWRRLRAAEVI</sequence>
<dbReference type="KEGG" id="mng:MNEG_2874"/>
<accession>A0A0D2K3P6</accession>
<keyword evidence="4" id="KW-1185">Reference proteome</keyword>
<gene>
    <name evidence="3" type="ORF">MNEG_2874</name>
</gene>
<dbReference type="SUPFAM" id="SSF52540">
    <property type="entry name" value="P-loop containing nucleoside triphosphate hydrolases"/>
    <property type="match status" value="1"/>
</dbReference>
<name>A0A0D2K3P6_9CHLO</name>
<proteinExistence type="inferred from homology"/>
<keyword evidence="1" id="KW-0808">Transferase</keyword>
<dbReference type="AlphaFoldDB" id="A0A0D2K3P6"/>
<dbReference type="STRING" id="145388.A0A0D2K3P6"/>
<dbReference type="EC" id="2.8.2.-" evidence="1"/>
<evidence type="ECO:0000256" key="1">
    <source>
        <dbReference type="RuleBase" id="RU361155"/>
    </source>
</evidence>
<dbReference type="GeneID" id="25735752"/>
<dbReference type="EMBL" id="KK100560">
    <property type="protein sequence ID" value="KIZ05083.1"/>
    <property type="molecule type" value="Genomic_DNA"/>
</dbReference>
<organism evidence="3 4">
    <name type="scientific">Monoraphidium neglectum</name>
    <dbReference type="NCBI Taxonomy" id="145388"/>
    <lineage>
        <taxon>Eukaryota</taxon>
        <taxon>Viridiplantae</taxon>
        <taxon>Chlorophyta</taxon>
        <taxon>core chlorophytes</taxon>
        <taxon>Chlorophyceae</taxon>
        <taxon>CS clade</taxon>
        <taxon>Sphaeropleales</taxon>
        <taxon>Selenastraceae</taxon>
        <taxon>Monoraphidium</taxon>
    </lineage>
</organism>
<dbReference type="RefSeq" id="XP_013904102.1">
    <property type="nucleotide sequence ID" value="XM_014048648.1"/>
</dbReference>